<accession>A0ACB8YNH6</accession>
<gene>
    <name evidence="1" type="ORF">L1987_80993</name>
</gene>
<organism evidence="1 2">
    <name type="scientific">Smallanthus sonchifolius</name>
    <dbReference type="NCBI Taxonomy" id="185202"/>
    <lineage>
        <taxon>Eukaryota</taxon>
        <taxon>Viridiplantae</taxon>
        <taxon>Streptophyta</taxon>
        <taxon>Embryophyta</taxon>
        <taxon>Tracheophyta</taxon>
        <taxon>Spermatophyta</taxon>
        <taxon>Magnoliopsida</taxon>
        <taxon>eudicotyledons</taxon>
        <taxon>Gunneridae</taxon>
        <taxon>Pentapetalae</taxon>
        <taxon>asterids</taxon>
        <taxon>campanulids</taxon>
        <taxon>Asterales</taxon>
        <taxon>Asteraceae</taxon>
        <taxon>Asteroideae</taxon>
        <taxon>Heliantheae alliance</taxon>
        <taxon>Millerieae</taxon>
        <taxon>Smallanthus</taxon>
    </lineage>
</organism>
<sequence>MPFVLRKLREVLIIPEAWSKCALGQIVSKDMFFHSRKYLIGVVLSLEVLDCSCTSTRLNIACKCYMYCQVVAEIVGVTLFLVIVVLPFDGFQLDQQ</sequence>
<evidence type="ECO:0000313" key="1">
    <source>
        <dbReference type="EMBL" id="KAI3687299.1"/>
    </source>
</evidence>
<comment type="caution">
    <text evidence="1">The sequence shown here is derived from an EMBL/GenBank/DDBJ whole genome shotgun (WGS) entry which is preliminary data.</text>
</comment>
<name>A0ACB8YNH6_9ASTR</name>
<dbReference type="Proteomes" id="UP001056120">
    <property type="component" value="Linkage Group LG27"/>
</dbReference>
<proteinExistence type="predicted"/>
<keyword evidence="2" id="KW-1185">Reference proteome</keyword>
<reference evidence="1 2" key="2">
    <citation type="journal article" date="2022" name="Mol. Ecol. Resour.">
        <title>The genomes of chicory, endive, great burdock and yacon provide insights into Asteraceae paleo-polyploidization history and plant inulin production.</title>
        <authorList>
            <person name="Fan W."/>
            <person name="Wang S."/>
            <person name="Wang H."/>
            <person name="Wang A."/>
            <person name="Jiang F."/>
            <person name="Liu H."/>
            <person name="Zhao H."/>
            <person name="Xu D."/>
            <person name="Zhang Y."/>
        </authorList>
    </citation>
    <scope>NUCLEOTIDE SEQUENCE [LARGE SCALE GENOMIC DNA]</scope>
    <source>
        <strain evidence="2">cv. Yunnan</strain>
        <tissue evidence="1">Leaves</tissue>
    </source>
</reference>
<protein>
    <submittedName>
        <fullName evidence="1">Uncharacterized protein</fullName>
    </submittedName>
</protein>
<evidence type="ECO:0000313" key="2">
    <source>
        <dbReference type="Proteomes" id="UP001056120"/>
    </source>
</evidence>
<reference evidence="2" key="1">
    <citation type="journal article" date="2022" name="Mol. Ecol. Resour.">
        <title>The genomes of chicory, endive, great burdock and yacon provide insights into Asteraceae palaeo-polyploidization history and plant inulin production.</title>
        <authorList>
            <person name="Fan W."/>
            <person name="Wang S."/>
            <person name="Wang H."/>
            <person name="Wang A."/>
            <person name="Jiang F."/>
            <person name="Liu H."/>
            <person name="Zhao H."/>
            <person name="Xu D."/>
            <person name="Zhang Y."/>
        </authorList>
    </citation>
    <scope>NUCLEOTIDE SEQUENCE [LARGE SCALE GENOMIC DNA]</scope>
    <source>
        <strain evidence="2">cv. Yunnan</strain>
    </source>
</reference>
<dbReference type="EMBL" id="CM042044">
    <property type="protein sequence ID" value="KAI3687299.1"/>
    <property type="molecule type" value="Genomic_DNA"/>
</dbReference>